<dbReference type="Proteomes" id="UP000032633">
    <property type="component" value="Chromosome"/>
</dbReference>
<dbReference type="GO" id="GO:0008610">
    <property type="term" value="P:lipid biosynthetic process"/>
    <property type="evidence" value="ECO:0007669"/>
    <property type="project" value="TreeGrafter"/>
</dbReference>
<dbReference type="PANTHER" id="PTHR11487:SF0">
    <property type="entry name" value="S-ACYL FATTY ACID SYNTHASE THIOESTERASE, MEDIUM CHAIN"/>
    <property type="match status" value="1"/>
</dbReference>
<dbReference type="HOGENOM" id="CLU_2118611_0_0_9"/>
<name>A0A0D5NLR9_9BACL</name>
<comment type="similarity">
    <text evidence="1">Belongs to the thioesterase family.</text>
</comment>
<reference evidence="4" key="2">
    <citation type="submission" date="2015-03" db="EMBL/GenBank/DDBJ databases">
        <title>Genome sequence of Paenibacillus beijingensis strain DSM 24997T.</title>
        <authorList>
            <person name="Kwak Y."/>
            <person name="Shin J.-H."/>
        </authorList>
    </citation>
    <scope>NUCLEOTIDE SEQUENCE [LARGE SCALE GENOMIC DNA]</scope>
    <source>
        <strain evidence="4">DSM 24997</strain>
    </source>
</reference>
<proteinExistence type="inferred from homology"/>
<dbReference type="EMBL" id="CP011058">
    <property type="protein sequence ID" value="AJY76269.1"/>
    <property type="molecule type" value="Genomic_DNA"/>
</dbReference>
<dbReference type="Pfam" id="PF00975">
    <property type="entry name" value="Thioesterase"/>
    <property type="match status" value="1"/>
</dbReference>
<keyword evidence="4" id="KW-1185">Reference proteome</keyword>
<reference evidence="3 4" key="1">
    <citation type="journal article" date="2015" name="J. Biotechnol.">
        <title>Complete genome sequence of Paenibacillus beijingensis 7188(T) (=DSM 24997(T)), a novel rhizobacterium from jujube garden soil.</title>
        <authorList>
            <person name="Kwak Y."/>
            <person name="Shin J.H."/>
        </authorList>
    </citation>
    <scope>NUCLEOTIDE SEQUENCE [LARGE SCALE GENOMIC DNA]</scope>
    <source>
        <strain evidence="3 4">DSM 24997</strain>
    </source>
</reference>
<gene>
    <name evidence="3" type="ORF">VN24_19020</name>
</gene>
<dbReference type="InterPro" id="IPR012223">
    <property type="entry name" value="TEII"/>
</dbReference>
<dbReference type="PATRIC" id="fig|1126833.4.peg.4186"/>
<protein>
    <recommendedName>
        <fullName evidence="2">Thioesterase domain-containing protein</fullName>
    </recommendedName>
</protein>
<dbReference type="Gene3D" id="3.40.50.1820">
    <property type="entry name" value="alpha/beta hydrolase"/>
    <property type="match status" value="1"/>
</dbReference>
<evidence type="ECO:0000259" key="2">
    <source>
        <dbReference type="Pfam" id="PF00975"/>
    </source>
</evidence>
<dbReference type="AlphaFoldDB" id="A0A0D5NLR9"/>
<dbReference type="SUPFAM" id="SSF53474">
    <property type="entry name" value="alpha/beta-Hydrolases"/>
    <property type="match status" value="1"/>
</dbReference>
<sequence>MPGNISIIPIELAGKGLRHDEPNYESFEQMVDDVYGIIKKYIDDSPVAFFGHSIGALILYELCYRYNLDYIKPKKMIFSGASVPHLYKIRIYISYRMKIFLNILFLWEVFHKNY</sequence>
<dbReference type="STRING" id="1126833.VN24_19020"/>
<dbReference type="PANTHER" id="PTHR11487">
    <property type="entry name" value="THIOESTERASE"/>
    <property type="match status" value="1"/>
</dbReference>
<organism evidence="3 4">
    <name type="scientific">Paenibacillus beijingensis</name>
    <dbReference type="NCBI Taxonomy" id="1126833"/>
    <lineage>
        <taxon>Bacteria</taxon>
        <taxon>Bacillati</taxon>
        <taxon>Bacillota</taxon>
        <taxon>Bacilli</taxon>
        <taxon>Bacillales</taxon>
        <taxon>Paenibacillaceae</taxon>
        <taxon>Paenibacillus</taxon>
    </lineage>
</organism>
<evidence type="ECO:0000256" key="1">
    <source>
        <dbReference type="ARBA" id="ARBA00007169"/>
    </source>
</evidence>
<dbReference type="InterPro" id="IPR029058">
    <property type="entry name" value="AB_hydrolase_fold"/>
</dbReference>
<dbReference type="InterPro" id="IPR001031">
    <property type="entry name" value="Thioesterase"/>
</dbReference>
<feature type="domain" description="Thioesterase" evidence="2">
    <location>
        <begin position="2"/>
        <end position="86"/>
    </location>
</feature>
<dbReference type="KEGG" id="pbj:VN24_19020"/>
<accession>A0A0D5NLR9</accession>
<evidence type="ECO:0000313" key="4">
    <source>
        <dbReference type="Proteomes" id="UP000032633"/>
    </source>
</evidence>
<evidence type="ECO:0000313" key="3">
    <source>
        <dbReference type="EMBL" id="AJY76269.1"/>
    </source>
</evidence>